<reference evidence="2 3" key="1">
    <citation type="submission" date="2021-03" db="EMBL/GenBank/DDBJ databases">
        <title>Genomic Encyclopedia of Type Strains, Phase IV (KMG-IV): sequencing the most valuable type-strain genomes for metagenomic binning, comparative biology and taxonomic classification.</title>
        <authorList>
            <person name="Goeker M."/>
        </authorList>
    </citation>
    <scope>NUCLEOTIDE SEQUENCE [LARGE SCALE GENOMIC DNA]</scope>
    <source>
        <strain evidence="2 3">DSM 24950</strain>
    </source>
</reference>
<proteinExistence type="predicted"/>
<evidence type="ECO:0000313" key="2">
    <source>
        <dbReference type="EMBL" id="MBP1962973.1"/>
    </source>
</evidence>
<dbReference type="GO" id="GO:0102211">
    <property type="term" value="F:unsaturated rhamnogalacturonyl hydrolase activity"/>
    <property type="evidence" value="ECO:0007669"/>
    <property type="project" value="UniProtKB-EC"/>
</dbReference>
<dbReference type="InterPro" id="IPR052043">
    <property type="entry name" value="PolySaccharide_Degr_Enz"/>
</dbReference>
<keyword evidence="1 2" id="KW-0378">Hydrolase</keyword>
<sequence>MKNLWSAAMSESFMQQYPLVSDMPFQKSRCWNYENGCILTAFERMFHTTGEERYLQYIKNNMDLFIQDDGSIATYNLNEYNVDMINQGKTLFLLFEKTGEPKYRKAIELLVTQLKGHPRTKEGGLWHKKIYPFQMWLDGVYMTSPFLAQFAHVFNEHEWFDDIANEILLMERVVRNPQTGLLYHGWDESREERWANKVTGCSEHFWGRAIGWYVMAIVDVLDFLPLDHPQRGQIIGIFHRLAKAIVKVQDRESGLWWQVMDRGGEEGNYLEASSTAMFTCALAKGANKGYLEEWAIEAARKAYEGSLTKFVERDDDASLHLNGICSVAGLGNTPYRDGSYAYYISEPIRRDDPKGFAPFVMACLEIEAASKKV</sequence>
<dbReference type="Proteomes" id="UP001519344">
    <property type="component" value="Unassembled WGS sequence"/>
</dbReference>
<dbReference type="InterPro" id="IPR008928">
    <property type="entry name" value="6-hairpin_glycosidase_sf"/>
</dbReference>
<accession>A0ABS4HWG8</accession>
<dbReference type="PANTHER" id="PTHR33886">
    <property type="entry name" value="UNSATURATED RHAMNOGALACTURONAN HYDROLASE (EUROFUNG)"/>
    <property type="match status" value="1"/>
</dbReference>
<dbReference type="SUPFAM" id="SSF48208">
    <property type="entry name" value="Six-hairpin glycosidases"/>
    <property type="match status" value="1"/>
</dbReference>
<dbReference type="Pfam" id="PF07470">
    <property type="entry name" value="Glyco_hydro_88"/>
    <property type="match status" value="1"/>
</dbReference>
<dbReference type="InterPro" id="IPR010905">
    <property type="entry name" value="Glyco_hydro_88"/>
</dbReference>
<evidence type="ECO:0000313" key="3">
    <source>
        <dbReference type="Proteomes" id="UP001519344"/>
    </source>
</evidence>
<dbReference type="Gene3D" id="1.50.10.10">
    <property type="match status" value="1"/>
</dbReference>
<gene>
    <name evidence="2" type="ORF">J2Z65_002189</name>
</gene>
<protein>
    <submittedName>
        <fullName evidence="2">Unsaturated rhamnogalacturonyl hydrolase</fullName>
        <ecNumber evidence="2">3.2.1.172</ecNumber>
    </submittedName>
</protein>
<dbReference type="InterPro" id="IPR012341">
    <property type="entry name" value="6hp_glycosidase-like_sf"/>
</dbReference>
<name>A0ABS4HWG8_9BACL</name>
<evidence type="ECO:0000256" key="1">
    <source>
        <dbReference type="ARBA" id="ARBA00022801"/>
    </source>
</evidence>
<keyword evidence="3" id="KW-1185">Reference proteome</keyword>
<dbReference type="PANTHER" id="PTHR33886:SF8">
    <property type="entry name" value="UNSATURATED RHAMNOGALACTURONAN HYDROLASE (EUROFUNG)"/>
    <property type="match status" value="1"/>
</dbReference>
<organism evidence="2 3">
    <name type="scientific">Paenibacillus aceris</name>
    <dbReference type="NCBI Taxonomy" id="869555"/>
    <lineage>
        <taxon>Bacteria</taxon>
        <taxon>Bacillati</taxon>
        <taxon>Bacillota</taxon>
        <taxon>Bacilli</taxon>
        <taxon>Bacillales</taxon>
        <taxon>Paenibacillaceae</taxon>
        <taxon>Paenibacillus</taxon>
    </lineage>
</organism>
<comment type="caution">
    <text evidence="2">The sequence shown here is derived from an EMBL/GenBank/DDBJ whole genome shotgun (WGS) entry which is preliminary data.</text>
</comment>
<keyword evidence="2" id="KW-0326">Glycosidase</keyword>
<dbReference type="EC" id="3.2.1.172" evidence="2"/>
<dbReference type="EMBL" id="JAGGKV010000004">
    <property type="protein sequence ID" value="MBP1962973.1"/>
    <property type="molecule type" value="Genomic_DNA"/>
</dbReference>